<dbReference type="VEuPathDB" id="FungiDB:PSHT_12539"/>
<accession>A0A2S4UW16</accession>
<gene>
    <name evidence="1" type="ORF">PSHT_12539</name>
</gene>
<proteinExistence type="predicted"/>
<evidence type="ECO:0000313" key="1">
    <source>
        <dbReference type="EMBL" id="POW01421.1"/>
    </source>
</evidence>
<feature type="non-terminal residue" evidence="1">
    <location>
        <position position="1"/>
    </location>
</feature>
<comment type="caution">
    <text evidence="1">The sequence shown here is derived from an EMBL/GenBank/DDBJ whole genome shotgun (WGS) entry which is preliminary data.</text>
</comment>
<sequence>YVWKRDYKRSPVLGAVWTLRPRSNTVNHRIQIPSLRFKMTVPPGYQRVTIIALAVLFLKSIQCMDGRTLLAGKTAEDTGKARGHMCSYPGKLTPPAAVSVYLDDVNKPQRGQAFQGDQFVKKPSVSQADKQQYFEFMSQTTKPHPGLTLQHLDHIMGKDETEAQGSSHGGSVNPYWPAVHMKFLAEDMDKVTEDLDKLATSIRKRKIIGHSASSYEGESQQKDTDKLAESARELQEAHQHLQQYIERQLGRWADQNDIRILDTFFDKNLSRKKKPPAGQEIELKADSQTIKDLFATTSSFEQVYEILSRDFRYLKHETDQDFWALQRSYIQAVDQAYKHNLIGHKDFKDLVQKRGYATAAARYMFLHFTHSENGYKNPLYRSSDILLELPYASHFVNMLNVIDREEKTRFLHEILRLDAVEYIKTNHEGLAENALHDSFKFLFGSGFRKRVRTSQVQKHLEGIIRIFMDQLVWETEWRESEAMRLMAQTLKFVDENFLDEEAPHLYIPGLIKAFDDPLRKKMEFFSARAQAIVELEKLSKYLQASFPLRTEGHPPKPISPLEELDLIERKLGNLPVQVAYQSKIASNLKGKPQTLCEEIYDIERTSST</sequence>
<dbReference type="AlphaFoldDB" id="A0A2S4UW16"/>
<keyword evidence="2" id="KW-1185">Reference proteome</keyword>
<reference evidence="2" key="2">
    <citation type="journal article" date="2018" name="BMC Genomics">
        <title>Genomic insights into host adaptation between the wheat stripe rust pathogen (Puccinia striiformis f. sp. tritici) and the barley stripe rust pathogen (Puccinia striiformis f. sp. hordei).</title>
        <authorList>
            <person name="Xia C."/>
            <person name="Wang M."/>
            <person name="Yin C."/>
            <person name="Cornejo O.E."/>
            <person name="Hulbert S.H."/>
            <person name="Chen X."/>
        </authorList>
    </citation>
    <scope>NUCLEOTIDE SEQUENCE [LARGE SCALE GENOMIC DNA]</scope>
    <source>
        <strain evidence="2">93TX-2</strain>
    </source>
</reference>
<organism evidence="1 2">
    <name type="scientific">Puccinia striiformis</name>
    <dbReference type="NCBI Taxonomy" id="27350"/>
    <lineage>
        <taxon>Eukaryota</taxon>
        <taxon>Fungi</taxon>
        <taxon>Dikarya</taxon>
        <taxon>Basidiomycota</taxon>
        <taxon>Pucciniomycotina</taxon>
        <taxon>Pucciniomycetes</taxon>
        <taxon>Pucciniales</taxon>
        <taxon>Pucciniaceae</taxon>
        <taxon>Puccinia</taxon>
    </lineage>
</organism>
<dbReference type="EMBL" id="PKSM01000232">
    <property type="protein sequence ID" value="POW01421.1"/>
    <property type="molecule type" value="Genomic_DNA"/>
</dbReference>
<evidence type="ECO:0000313" key="2">
    <source>
        <dbReference type="Proteomes" id="UP000238274"/>
    </source>
</evidence>
<dbReference type="Proteomes" id="UP000238274">
    <property type="component" value="Unassembled WGS sequence"/>
</dbReference>
<dbReference type="VEuPathDB" id="FungiDB:PSTT_00189"/>
<dbReference type="OrthoDB" id="2496061at2759"/>
<protein>
    <submittedName>
        <fullName evidence="1">Uncharacterized protein</fullName>
    </submittedName>
</protein>
<reference evidence="1 2" key="1">
    <citation type="submission" date="2017-12" db="EMBL/GenBank/DDBJ databases">
        <title>Gene loss provides genomic basis for host adaptation in cereal stripe rust fungi.</title>
        <authorList>
            <person name="Xia C."/>
        </authorList>
    </citation>
    <scope>NUCLEOTIDE SEQUENCE [LARGE SCALE GENOMIC DNA]</scope>
    <source>
        <strain evidence="1 2">93TX-2</strain>
    </source>
</reference>
<name>A0A2S4UW16_9BASI</name>
<reference evidence="2" key="3">
    <citation type="journal article" date="2018" name="Mol. Plant Microbe Interact.">
        <title>Genome sequence resources for the wheat stripe rust pathogen (Puccinia striiformis f. sp. tritici) and the barley stripe rust pathogen (Puccinia striiformis f. sp. hordei).</title>
        <authorList>
            <person name="Xia C."/>
            <person name="Wang M."/>
            <person name="Yin C."/>
            <person name="Cornejo O.E."/>
            <person name="Hulbert S.H."/>
            <person name="Chen X."/>
        </authorList>
    </citation>
    <scope>NUCLEOTIDE SEQUENCE [LARGE SCALE GENOMIC DNA]</scope>
    <source>
        <strain evidence="2">93TX-2</strain>
    </source>
</reference>
<feature type="non-terminal residue" evidence="1">
    <location>
        <position position="608"/>
    </location>
</feature>